<evidence type="ECO:0000259" key="1">
    <source>
        <dbReference type="Pfam" id="PF18796"/>
    </source>
</evidence>
<dbReference type="Proteomes" id="UP000228621">
    <property type="component" value="Unassembled WGS sequence"/>
</dbReference>
<dbReference type="RefSeq" id="WP_099641623.1">
    <property type="nucleotide sequence ID" value="NZ_JAQPZX010000025.1"/>
</dbReference>
<gene>
    <name evidence="2" type="ORF">CEX98_08295</name>
</gene>
<organism evidence="2 3">
    <name type="scientific">Pseudoalteromonas piscicida</name>
    <dbReference type="NCBI Taxonomy" id="43662"/>
    <lineage>
        <taxon>Bacteria</taxon>
        <taxon>Pseudomonadati</taxon>
        <taxon>Pseudomonadota</taxon>
        <taxon>Gammaproteobacteria</taxon>
        <taxon>Alteromonadales</taxon>
        <taxon>Pseudoalteromonadaceae</taxon>
        <taxon>Pseudoalteromonas</taxon>
    </lineage>
</organism>
<sequence length="262" mass="29369">MKFSRLQRGYTRQGPDYRFGDQVDFSEIKQTFGFKTMTIGSWVTPEEIRLSANLIYDALADLAQILQVPPSVIGLRGTLNFAFGTGGQQGVQAHYASNTRTLALAKNAGGGALAHEWWHAFDHYICQHLIPKPQKPFASSAWLLSPDTIAHPLNQILADFYATAFLTENRDKPNQYFHIATVADKANKQVYYALPEELSARMFEAVIAYHTNISNSFLVDGIKGSEQEQLGIYPHGSHRSRCADSILQYFSELGKILYRMSS</sequence>
<dbReference type="NCBIfam" id="NF041907">
    <property type="entry name" value="CLCA_X"/>
    <property type="match status" value="1"/>
</dbReference>
<reference evidence="3" key="1">
    <citation type="journal article" date="2019" name="Genome Announc.">
        <title>Draft Genome Sequence of Pseudoalteromonas piscicida Strain 36Y ROTHPW, an Hypersaline Seawater Isolate from the South Coast of Sonora, Mexico.</title>
        <authorList>
            <person name="Sanchez-Diaz R."/>
            <person name="Molina-Garza Z.J."/>
            <person name="Cruz-Suarez L.E."/>
            <person name="Selvin J."/>
            <person name="Kiran G.S."/>
            <person name="Ibarra-Gamez J.C."/>
            <person name="Gomez-Gil B."/>
            <person name="Galaviz-Silva L."/>
        </authorList>
    </citation>
    <scope>NUCLEOTIDE SEQUENCE [LARGE SCALE GENOMIC DNA]</scope>
    <source>
        <strain evidence="3">36Y_RITHPW</strain>
    </source>
</reference>
<comment type="caution">
    <text evidence="2">The sequence shown here is derived from an EMBL/GenBank/DDBJ whole genome shotgun (WGS) entry which is preliminary data.</text>
</comment>
<name>A0A2A5JRX8_PSEO7</name>
<dbReference type="EMBL" id="NKHF01000037">
    <property type="protein sequence ID" value="PCK32175.1"/>
    <property type="molecule type" value="Genomic_DNA"/>
</dbReference>
<dbReference type="InterPro" id="IPR041047">
    <property type="entry name" value="LPD1"/>
</dbReference>
<evidence type="ECO:0000313" key="3">
    <source>
        <dbReference type="Proteomes" id="UP000228621"/>
    </source>
</evidence>
<evidence type="ECO:0000313" key="2">
    <source>
        <dbReference type="EMBL" id="PCK32175.1"/>
    </source>
</evidence>
<dbReference type="AlphaFoldDB" id="A0A2A5JRX8"/>
<accession>A0A2A5JRX8</accession>
<dbReference type="OrthoDB" id="343736at2"/>
<proteinExistence type="predicted"/>
<feature type="domain" description="Large polyvalent protein-associated" evidence="1">
    <location>
        <begin position="183"/>
        <end position="255"/>
    </location>
</feature>
<protein>
    <recommendedName>
        <fullName evidence="1">Large polyvalent protein-associated domain-containing protein</fullName>
    </recommendedName>
</protein>
<dbReference type="Pfam" id="PF18796">
    <property type="entry name" value="LPD1"/>
    <property type="match status" value="1"/>
</dbReference>
<keyword evidence="3" id="KW-1185">Reference proteome</keyword>